<evidence type="ECO:0000259" key="1">
    <source>
        <dbReference type="Pfam" id="PF14065"/>
    </source>
</evidence>
<keyword evidence="3" id="KW-1185">Reference proteome</keyword>
<comment type="caution">
    <text evidence="2">The sequence shown here is derived from an EMBL/GenBank/DDBJ whole genome shotgun (WGS) entry which is preliminary data.</text>
</comment>
<dbReference type="Proteomes" id="UP000054837">
    <property type="component" value="Unassembled WGS sequence"/>
</dbReference>
<feature type="domain" description="Pvc16 N-terminal" evidence="1">
    <location>
        <begin position="9"/>
        <end position="206"/>
    </location>
</feature>
<dbReference type="InterPro" id="IPR025351">
    <property type="entry name" value="Pvc16_N"/>
</dbReference>
<reference evidence="2 3" key="1">
    <citation type="submission" date="2015-12" db="EMBL/GenBank/DDBJ databases">
        <title>Serinicoccus chungangenesis strain CD08_5 genome sequencing and assembly.</title>
        <authorList>
            <person name="Chander A.M."/>
            <person name="Kaur G."/>
            <person name="Nair G.R."/>
            <person name="Dhawan D.K."/>
            <person name="Kochhar R.K."/>
            <person name="Mayilraj S."/>
            <person name="Bhadada S.K."/>
        </authorList>
    </citation>
    <scope>NUCLEOTIDE SEQUENCE [LARGE SCALE GENOMIC DNA]</scope>
    <source>
        <strain evidence="2 3">CD08_5</strain>
    </source>
</reference>
<protein>
    <recommendedName>
        <fullName evidence="1">Pvc16 N-terminal domain-containing protein</fullName>
    </recommendedName>
</protein>
<dbReference type="AlphaFoldDB" id="A0A0W8IBV8"/>
<organism evidence="2 3">
    <name type="scientific">Serinicoccus chungangensis</name>
    <dbReference type="NCBI Taxonomy" id="767452"/>
    <lineage>
        <taxon>Bacteria</taxon>
        <taxon>Bacillati</taxon>
        <taxon>Actinomycetota</taxon>
        <taxon>Actinomycetes</taxon>
        <taxon>Micrococcales</taxon>
        <taxon>Ornithinimicrobiaceae</taxon>
        <taxon>Serinicoccus</taxon>
    </lineage>
</organism>
<gene>
    <name evidence="2" type="ORF">AVL62_13465</name>
</gene>
<dbReference type="STRING" id="767452.AVL62_13465"/>
<dbReference type="OrthoDB" id="527247at2"/>
<accession>A0A0W8IBV8</accession>
<evidence type="ECO:0000313" key="3">
    <source>
        <dbReference type="Proteomes" id="UP000054837"/>
    </source>
</evidence>
<dbReference type="RefSeq" id="WP_058890262.1">
    <property type="nucleotide sequence ID" value="NZ_LQBL01000005.1"/>
</dbReference>
<sequence>MSNSLAIAAVTTTVRHVLHESLSGPEPGPVGAADVTTYRPAQLSDSDTIGDGASGLNVYLYQVTPNHAWNLHDLPTRRGDGSLAQRPIAALDLHYLVTAYGDDAVLEPQRLLARASLALAATPVFTREVIEAAMVKYGIDDTAFLTGADLGDQRELVKISPAPLNLEEVSKLWGTFGTPYLLSLGYAATVVLMEASVAPRVSAPVLSRALGVAPMRRMELVDAEIEDGGRSVVGARLRMRGAGLLGPGTVITLGEDRVFPDATESTTTELVATLPDTVRSGIHALRLIAVRPADAMTGEPERVEQRSNALAWPVIPTVGTPTVTATDVTVPVSPAVREGQRATLTVGRLSGGAPGDPAHLAITFPPVAEGAAPVSELTVPTADLGSGTWLVRVEVDGVISIPTMSGDTYDGPAVTVP</sequence>
<dbReference type="EMBL" id="LQBL01000005">
    <property type="protein sequence ID" value="KUG57427.1"/>
    <property type="molecule type" value="Genomic_DNA"/>
</dbReference>
<name>A0A0W8IBV8_9MICO</name>
<dbReference type="Pfam" id="PF14065">
    <property type="entry name" value="Pvc16_N"/>
    <property type="match status" value="1"/>
</dbReference>
<proteinExistence type="predicted"/>
<evidence type="ECO:0000313" key="2">
    <source>
        <dbReference type="EMBL" id="KUG57427.1"/>
    </source>
</evidence>